<dbReference type="AlphaFoldDB" id="A0AAE3VEP1"/>
<evidence type="ECO:0000313" key="3">
    <source>
        <dbReference type="Proteomes" id="UP001238163"/>
    </source>
</evidence>
<keyword evidence="2" id="KW-0489">Methyltransferase</keyword>
<dbReference type="GO" id="GO:0032259">
    <property type="term" value="P:methylation"/>
    <property type="evidence" value="ECO:0007669"/>
    <property type="project" value="UniProtKB-KW"/>
</dbReference>
<dbReference type="Pfam" id="PF13649">
    <property type="entry name" value="Methyltransf_25"/>
    <property type="match status" value="1"/>
</dbReference>
<dbReference type="SUPFAM" id="SSF53335">
    <property type="entry name" value="S-adenosyl-L-methionine-dependent methyltransferases"/>
    <property type="match status" value="1"/>
</dbReference>
<dbReference type="CDD" id="cd02440">
    <property type="entry name" value="AdoMet_MTases"/>
    <property type="match status" value="1"/>
</dbReference>
<gene>
    <name evidence="2" type="ORF">J3R75_001207</name>
</gene>
<keyword evidence="3" id="KW-1185">Reference proteome</keyword>
<comment type="caution">
    <text evidence="2">The sequence shown here is derived from an EMBL/GenBank/DDBJ whole genome shotgun (WGS) entry which is preliminary data.</text>
</comment>
<protein>
    <submittedName>
        <fullName evidence="2">Trans-aconitate methyltransferase</fullName>
    </submittedName>
</protein>
<feature type="domain" description="Methyltransferase" evidence="1">
    <location>
        <begin position="70"/>
        <end position="161"/>
    </location>
</feature>
<reference evidence="2" key="1">
    <citation type="submission" date="2023-07" db="EMBL/GenBank/DDBJ databases">
        <title>Genomic Encyclopedia of Type Strains, Phase IV (KMG-IV): sequencing the most valuable type-strain genomes for metagenomic binning, comparative biology and taxonomic classification.</title>
        <authorList>
            <person name="Goeker M."/>
        </authorList>
    </citation>
    <scope>NUCLEOTIDE SEQUENCE</scope>
    <source>
        <strain evidence="2">DSM 24202</strain>
    </source>
</reference>
<dbReference type="GO" id="GO:0008168">
    <property type="term" value="F:methyltransferase activity"/>
    <property type="evidence" value="ECO:0007669"/>
    <property type="project" value="UniProtKB-KW"/>
</dbReference>
<evidence type="ECO:0000313" key="2">
    <source>
        <dbReference type="EMBL" id="MDQ0289100.1"/>
    </source>
</evidence>
<dbReference type="Proteomes" id="UP001238163">
    <property type="component" value="Unassembled WGS sequence"/>
</dbReference>
<evidence type="ECO:0000259" key="1">
    <source>
        <dbReference type="Pfam" id="PF13649"/>
    </source>
</evidence>
<sequence length="290" mass="32350">MDGQKYLNCLRLNWQMLKHCCRGRFLTSADVARSYDRLADDYNRSWLVHLRAVTDQLLALLPTQLVQGDILDLGCGSGYTSSRLLAAYPERHLVAVDISTQMLAQARRRCPGGDFRTADMLAFCRQVPDASQALVLSAWAIGYSQPAKLLREISRVLAPGGWELFVTNLADTMQPVFLAYRRTLARFPERTKGAIVHHFPPSPAGLADTLRRCGVAVDELQAGEIAITPPAAEDIVDWLLKTGILAGFAEILPIHDDQDVRDYFRQELLLALKQQPLAHHYCLVKGARPC</sequence>
<name>A0AAE3VEP1_9BACT</name>
<dbReference type="InterPro" id="IPR029063">
    <property type="entry name" value="SAM-dependent_MTases_sf"/>
</dbReference>
<dbReference type="Gene3D" id="3.40.50.150">
    <property type="entry name" value="Vaccinia Virus protein VP39"/>
    <property type="match status" value="1"/>
</dbReference>
<accession>A0AAE3VEP1</accession>
<dbReference type="InterPro" id="IPR041698">
    <property type="entry name" value="Methyltransf_25"/>
</dbReference>
<keyword evidence="2" id="KW-0808">Transferase</keyword>
<dbReference type="PANTHER" id="PTHR43591">
    <property type="entry name" value="METHYLTRANSFERASE"/>
    <property type="match status" value="1"/>
</dbReference>
<organism evidence="2 3">
    <name type="scientific">Oligosphaera ethanolica</name>
    <dbReference type="NCBI Taxonomy" id="760260"/>
    <lineage>
        <taxon>Bacteria</taxon>
        <taxon>Pseudomonadati</taxon>
        <taxon>Lentisphaerota</taxon>
        <taxon>Oligosphaeria</taxon>
        <taxon>Oligosphaerales</taxon>
        <taxon>Oligosphaeraceae</taxon>
        <taxon>Oligosphaera</taxon>
    </lineage>
</organism>
<dbReference type="RefSeq" id="WP_307260438.1">
    <property type="nucleotide sequence ID" value="NZ_JAUSVL010000001.1"/>
</dbReference>
<dbReference type="EMBL" id="JAUSVL010000001">
    <property type="protein sequence ID" value="MDQ0289100.1"/>
    <property type="molecule type" value="Genomic_DNA"/>
</dbReference>
<proteinExistence type="predicted"/>